<keyword evidence="2" id="KW-1185">Reference proteome</keyword>
<name>C0CSW6_9FIRM</name>
<gene>
    <name evidence="1" type="ORF">CLOSTASPAR_00060</name>
</gene>
<sequence>MSRAHRLPCLIIVTSVVQAKKRMKMMKLNKTVKYGKNGARTYMS</sequence>
<reference evidence="1 2" key="1">
    <citation type="submission" date="2009-01" db="EMBL/GenBank/DDBJ databases">
        <authorList>
            <person name="Fulton L."/>
            <person name="Clifton S."/>
            <person name="Fulton B."/>
            <person name="Xu J."/>
            <person name="Minx P."/>
            <person name="Pepin K.H."/>
            <person name="Johnson M."/>
            <person name="Bhonagiri V."/>
            <person name="Nash W.E."/>
            <person name="Mardis E.R."/>
            <person name="Wilson R.K."/>
        </authorList>
    </citation>
    <scope>NUCLEOTIDE SEQUENCE [LARGE SCALE GENOMIC DNA]</scope>
    <source>
        <strain evidence="1 2">DSM 15981</strain>
    </source>
</reference>
<dbReference type="AlphaFoldDB" id="C0CSW6"/>
<comment type="caution">
    <text evidence="1">The sequence shown here is derived from an EMBL/GenBank/DDBJ whole genome shotgun (WGS) entry which is preliminary data.</text>
</comment>
<dbReference type="Proteomes" id="UP000004756">
    <property type="component" value="Unassembled WGS sequence"/>
</dbReference>
<evidence type="ECO:0000313" key="2">
    <source>
        <dbReference type="Proteomes" id="UP000004756"/>
    </source>
</evidence>
<proteinExistence type="predicted"/>
<dbReference type="HOGENOM" id="CLU_3214228_0_0_9"/>
<accession>C0CSW6</accession>
<evidence type="ECO:0000313" key="1">
    <source>
        <dbReference type="EMBL" id="EEG57842.1"/>
    </source>
</evidence>
<dbReference type="EMBL" id="ACCJ01000005">
    <property type="protein sequence ID" value="EEG57842.1"/>
    <property type="molecule type" value="Genomic_DNA"/>
</dbReference>
<organism evidence="1 2">
    <name type="scientific">[Clostridium] asparagiforme DSM 15981</name>
    <dbReference type="NCBI Taxonomy" id="518636"/>
    <lineage>
        <taxon>Bacteria</taxon>
        <taxon>Bacillati</taxon>
        <taxon>Bacillota</taxon>
        <taxon>Clostridia</taxon>
        <taxon>Lachnospirales</taxon>
        <taxon>Lachnospiraceae</taxon>
        <taxon>Enterocloster</taxon>
    </lineage>
</organism>
<reference evidence="1 2" key="2">
    <citation type="submission" date="2009-02" db="EMBL/GenBank/DDBJ databases">
        <title>Draft genome sequence of Clostridium asparagiforme (DSM 15981).</title>
        <authorList>
            <person name="Sudarsanam P."/>
            <person name="Ley R."/>
            <person name="Guruge J."/>
            <person name="Turnbaugh P.J."/>
            <person name="Mahowald M."/>
            <person name="Liep D."/>
            <person name="Gordon J."/>
        </authorList>
    </citation>
    <scope>NUCLEOTIDE SEQUENCE [LARGE SCALE GENOMIC DNA]</scope>
    <source>
        <strain evidence="1 2">DSM 15981</strain>
    </source>
</reference>
<protein>
    <submittedName>
        <fullName evidence="1">Uncharacterized protein</fullName>
    </submittedName>
</protein>